<dbReference type="InterPro" id="IPR056884">
    <property type="entry name" value="NPHP3-like_N"/>
</dbReference>
<dbReference type="InterPro" id="IPR011047">
    <property type="entry name" value="Quinoprotein_ADH-like_sf"/>
</dbReference>
<dbReference type="InterPro" id="IPR007111">
    <property type="entry name" value="NACHT_NTPase"/>
</dbReference>
<feature type="repeat" description="WD" evidence="3">
    <location>
        <begin position="720"/>
        <end position="761"/>
    </location>
</feature>
<feature type="domain" description="NACHT" evidence="4">
    <location>
        <begin position="24"/>
        <end position="163"/>
    </location>
</feature>
<keyword evidence="1 3" id="KW-0853">WD repeat</keyword>
<feature type="repeat" description="WD" evidence="3">
    <location>
        <begin position="978"/>
        <end position="1019"/>
    </location>
</feature>
<dbReference type="Gene3D" id="3.40.50.300">
    <property type="entry name" value="P-loop containing nucleotide triphosphate hydrolases"/>
    <property type="match status" value="1"/>
</dbReference>
<dbReference type="InParanoid" id="A0A067PMD5"/>
<feature type="repeat" description="WD" evidence="3">
    <location>
        <begin position="630"/>
        <end position="671"/>
    </location>
</feature>
<dbReference type="InterPro" id="IPR001680">
    <property type="entry name" value="WD40_rpt"/>
</dbReference>
<dbReference type="PROSITE" id="PS50837">
    <property type="entry name" value="NACHT"/>
    <property type="match status" value="1"/>
</dbReference>
<evidence type="ECO:0000313" key="5">
    <source>
        <dbReference type="EMBL" id="KDQ51491.1"/>
    </source>
</evidence>
<protein>
    <recommendedName>
        <fullName evidence="4">NACHT domain-containing protein</fullName>
    </recommendedName>
</protein>
<feature type="non-terminal residue" evidence="5">
    <location>
        <position position="1"/>
    </location>
</feature>
<dbReference type="STRING" id="933084.A0A067PMD5"/>
<dbReference type="SUPFAM" id="SSF50978">
    <property type="entry name" value="WD40 repeat-like"/>
    <property type="match status" value="1"/>
</dbReference>
<evidence type="ECO:0000256" key="1">
    <source>
        <dbReference type="ARBA" id="ARBA00022574"/>
    </source>
</evidence>
<feature type="repeat" description="WD" evidence="3">
    <location>
        <begin position="806"/>
        <end position="847"/>
    </location>
</feature>
<dbReference type="Pfam" id="PF00400">
    <property type="entry name" value="WD40"/>
    <property type="match status" value="13"/>
</dbReference>
<feature type="repeat" description="WD" evidence="3">
    <location>
        <begin position="935"/>
        <end position="976"/>
    </location>
</feature>
<dbReference type="SUPFAM" id="SSF50998">
    <property type="entry name" value="Quinoprotein alcohol dehydrogenase-like"/>
    <property type="match status" value="1"/>
</dbReference>
<proteinExistence type="predicted"/>
<feature type="repeat" description="WD" evidence="3">
    <location>
        <begin position="673"/>
        <end position="714"/>
    </location>
</feature>
<keyword evidence="6" id="KW-1185">Reference proteome</keyword>
<feature type="repeat" description="WD" evidence="3">
    <location>
        <begin position="587"/>
        <end position="628"/>
    </location>
</feature>
<accession>A0A067PMD5</accession>
<evidence type="ECO:0000259" key="4">
    <source>
        <dbReference type="PROSITE" id="PS50837"/>
    </source>
</evidence>
<dbReference type="PANTHER" id="PTHR19879:SF9">
    <property type="entry name" value="TRANSCRIPTION INITIATION FACTOR TFIID SUBUNIT 5"/>
    <property type="match status" value="1"/>
</dbReference>
<gene>
    <name evidence="5" type="ORF">JAAARDRAFT_140129</name>
</gene>
<evidence type="ECO:0000256" key="2">
    <source>
        <dbReference type="ARBA" id="ARBA00022737"/>
    </source>
</evidence>
<dbReference type="InterPro" id="IPR036322">
    <property type="entry name" value="WD40_repeat_dom_sf"/>
</dbReference>
<dbReference type="Pfam" id="PF24883">
    <property type="entry name" value="NPHP3_N"/>
    <property type="match status" value="1"/>
</dbReference>
<evidence type="ECO:0000256" key="3">
    <source>
        <dbReference type="PROSITE-ProRule" id="PRU00221"/>
    </source>
</evidence>
<sequence length="1180" mass="129943">CLAGTRVQVLDSLTEILHLDSERRLLWLTGVAGSGKSTIANSMAERFYNLQRLGASFRFVRQHPPESIFRQIAYQLTQFDETLKCRILEALKKHRNVASQSLIHQVQKILIEPLSAVKLSGPILIIVDALDEIQDNAKDSILSIIYRMQSQLPDYIKVLLTSRKEQKIADHLNNIKEYCLDSTNDAIKTTHEDINSYIAYQMKEIQTKHGESTEWLNMDFQKKLADSADGLFLWASLVCGQIKVRPFDKKWILSMLQPPKQGDNRLEDLYSIFISYINMNKQHGTDDVFAKDFQKIIGLIVVLKVPQTEASLVEFIETRDEESDVKARTKWMLGQLKPLLKNQPTVELIHTSLFDYLTTSTECPELYQLDLQDQNKYLAQDCLQMMKNNLRFNICGLPSMALLNEGIFNLEQKLKTYVPSALQYSCQHFINHIASITSHEQEVMKELSNFVNKKLLQWLEVMSLLKSISKTEGMLKCLVQCAQEALQLIQHCALALSLGAMQVYASALPLSYNATKLYAKYHDRFTVMPKIHSSHALFSACLHILNHHDSVRLVVFSPDGTKLASASSDKTVRLWNAETGQSIGSALEGHTRWVNSIVFSPDGTKLASASSDTTVRLWNAETGQSIGSALKGHTNWVNSVVFSPDGTKFASASDDKTVRVWNAETGQSIGSALKRHTGQVKSVVFSPDGTKLASASSDKTVRLWNVETGQKTGQSIGSALKGHTDWVNLVVFSPDGTRLASASDDNTVRLWNAETGQSIDSALEGHTDQVKSVIFSPDGTKLASASSDKTVRLWNAETDQSIESALEGHTAEVNSIVFSPDGTKLASVSDDKTVRLWNAETGQSIGSALEGHTDQVNSVVFSPDGTKLASTSYDKTVRLWNVETGKSIGSALEGHTNWVNSVVFSPDGTKLASALNDKTVRLWNAETGQSIGSALEGHTGQVNSVVFSPDGTKLASASSDKIVRLWNAETGQSIGSALEGHTGWVNSVVFSPDGTKLASASDDKTVRLWNAETGQSIGSALEGHTGWVNSVVFSPDGTKLASTSSDKTVRLWNTENGQSISSALKGHTDRVTLAVFSPDGAILASLSYHGFRKYWNTSTGMELHLSILDILLLYPQEQIQVGFDKSGFIYSDQWTVWLPPALRGMAFLRVVNRSQVIAVGARSGAITFIHLPNSTPISIH</sequence>
<dbReference type="SMART" id="SM00320">
    <property type="entry name" value="WD40"/>
    <property type="match status" value="13"/>
</dbReference>
<keyword evidence="2" id="KW-0677">Repeat</keyword>
<organism evidence="5 6">
    <name type="scientific">Jaapia argillacea MUCL 33604</name>
    <dbReference type="NCBI Taxonomy" id="933084"/>
    <lineage>
        <taxon>Eukaryota</taxon>
        <taxon>Fungi</taxon>
        <taxon>Dikarya</taxon>
        <taxon>Basidiomycota</taxon>
        <taxon>Agaricomycotina</taxon>
        <taxon>Agaricomycetes</taxon>
        <taxon>Agaricomycetidae</taxon>
        <taxon>Jaapiales</taxon>
        <taxon>Jaapiaceae</taxon>
        <taxon>Jaapia</taxon>
    </lineage>
</organism>
<dbReference type="InterPro" id="IPR019775">
    <property type="entry name" value="WD40_repeat_CS"/>
</dbReference>
<dbReference type="PROSITE" id="PS50082">
    <property type="entry name" value="WD_REPEATS_2"/>
    <property type="match status" value="13"/>
</dbReference>
<dbReference type="InterPro" id="IPR027417">
    <property type="entry name" value="P-loop_NTPase"/>
</dbReference>
<feature type="repeat" description="WD" evidence="3">
    <location>
        <begin position="849"/>
        <end position="890"/>
    </location>
</feature>
<feature type="repeat" description="WD" evidence="3">
    <location>
        <begin position="1021"/>
        <end position="1062"/>
    </location>
</feature>
<dbReference type="PRINTS" id="PR00320">
    <property type="entry name" value="GPROTEINBRPT"/>
</dbReference>
<dbReference type="CDD" id="cd00200">
    <property type="entry name" value="WD40"/>
    <property type="match status" value="2"/>
</dbReference>
<dbReference type="EMBL" id="KL197748">
    <property type="protein sequence ID" value="KDQ51491.1"/>
    <property type="molecule type" value="Genomic_DNA"/>
</dbReference>
<dbReference type="PROSITE" id="PS00678">
    <property type="entry name" value="WD_REPEATS_1"/>
    <property type="match status" value="11"/>
</dbReference>
<evidence type="ECO:0000313" key="6">
    <source>
        <dbReference type="Proteomes" id="UP000027265"/>
    </source>
</evidence>
<dbReference type="PANTHER" id="PTHR19879">
    <property type="entry name" value="TRANSCRIPTION INITIATION FACTOR TFIID"/>
    <property type="match status" value="1"/>
</dbReference>
<dbReference type="Proteomes" id="UP000027265">
    <property type="component" value="Unassembled WGS sequence"/>
</dbReference>
<dbReference type="PROSITE" id="PS50294">
    <property type="entry name" value="WD_REPEATS_REGION"/>
    <property type="match status" value="13"/>
</dbReference>
<dbReference type="Gene3D" id="2.130.10.10">
    <property type="entry name" value="YVTN repeat-like/Quinoprotein amine dehydrogenase"/>
    <property type="match status" value="6"/>
</dbReference>
<dbReference type="InterPro" id="IPR020472">
    <property type="entry name" value="WD40_PAC1"/>
</dbReference>
<dbReference type="SUPFAM" id="SSF52540">
    <property type="entry name" value="P-loop containing nucleoside triphosphate hydrolases"/>
    <property type="match status" value="1"/>
</dbReference>
<feature type="repeat" description="WD" evidence="3">
    <location>
        <begin position="892"/>
        <end position="933"/>
    </location>
</feature>
<feature type="repeat" description="WD" evidence="3">
    <location>
        <begin position="544"/>
        <end position="585"/>
    </location>
</feature>
<reference evidence="6" key="1">
    <citation type="journal article" date="2014" name="Proc. Natl. Acad. Sci. U.S.A.">
        <title>Extensive sampling of basidiomycete genomes demonstrates inadequacy of the white-rot/brown-rot paradigm for wood decay fungi.</title>
        <authorList>
            <person name="Riley R."/>
            <person name="Salamov A.A."/>
            <person name="Brown D.W."/>
            <person name="Nagy L.G."/>
            <person name="Floudas D."/>
            <person name="Held B.W."/>
            <person name="Levasseur A."/>
            <person name="Lombard V."/>
            <person name="Morin E."/>
            <person name="Otillar R."/>
            <person name="Lindquist E.A."/>
            <person name="Sun H."/>
            <person name="LaButti K.M."/>
            <person name="Schmutz J."/>
            <person name="Jabbour D."/>
            <person name="Luo H."/>
            <person name="Baker S.E."/>
            <person name="Pisabarro A.G."/>
            <person name="Walton J.D."/>
            <person name="Blanchette R.A."/>
            <person name="Henrissat B."/>
            <person name="Martin F."/>
            <person name="Cullen D."/>
            <person name="Hibbett D.S."/>
            <person name="Grigoriev I.V."/>
        </authorList>
    </citation>
    <scope>NUCLEOTIDE SEQUENCE [LARGE SCALE GENOMIC DNA]</scope>
    <source>
        <strain evidence="6">MUCL 33604</strain>
    </source>
</reference>
<name>A0A067PMD5_9AGAM</name>
<feature type="repeat" description="WD" evidence="3">
    <location>
        <begin position="1064"/>
        <end position="1105"/>
    </location>
</feature>
<dbReference type="InterPro" id="IPR015943">
    <property type="entry name" value="WD40/YVTN_repeat-like_dom_sf"/>
</dbReference>
<dbReference type="HOGENOM" id="CLU_000288_6_3_1"/>
<dbReference type="OrthoDB" id="163438at2759"/>
<feature type="repeat" description="WD" evidence="3">
    <location>
        <begin position="763"/>
        <end position="804"/>
    </location>
</feature>
<dbReference type="AlphaFoldDB" id="A0A067PMD5"/>